<feature type="compositionally biased region" description="Basic and acidic residues" evidence="1">
    <location>
        <begin position="1"/>
        <end position="12"/>
    </location>
</feature>
<name>A0A1W0W0B1_SORBI</name>
<evidence type="ECO:0000256" key="1">
    <source>
        <dbReference type="SAM" id="MobiDB-lite"/>
    </source>
</evidence>
<organism evidence="2 3">
    <name type="scientific">Sorghum bicolor</name>
    <name type="common">Sorghum</name>
    <name type="synonym">Sorghum vulgare</name>
    <dbReference type="NCBI Taxonomy" id="4558"/>
    <lineage>
        <taxon>Eukaryota</taxon>
        <taxon>Viridiplantae</taxon>
        <taxon>Streptophyta</taxon>
        <taxon>Embryophyta</taxon>
        <taxon>Tracheophyta</taxon>
        <taxon>Spermatophyta</taxon>
        <taxon>Magnoliopsida</taxon>
        <taxon>Liliopsida</taxon>
        <taxon>Poales</taxon>
        <taxon>Poaceae</taxon>
        <taxon>PACMAD clade</taxon>
        <taxon>Panicoideae</taxon>
        <taxon>Andropogonodae</taxon>
        <taxon>Andropogoneae</taxon>
        <taxon>Sorghinae</taxon>
        <taxon>Sorghum</taxon>
    </lineage>
</organism>
<accession>A0A1W0W0B1</accession>
<evidence type="ECO:0000313" key="2">
    <source>
        <dbReference type="EMBL" id="OQU87809.1"/>
    </source>
</evidence>
<dbReference type="InParanoid" id="A0A1W0W0B1"/>
<dbReference type="AlphaFoldDB" id="A0A1W0W0B1"/>
<dbReference type="Proteomes" id="UP000000768">
    <property type="component" value="Chromosome 3"/>
</dbReference>
<reference evidence="3" key="2">
    <citation type="journal article" date="2018" name="Plant J.">
        <title>The Sorghum bicolor reference genome: improved assembly, gene annotations, a transcriptome atlas, and signatures of genome organization.</title>
        <authorList>
            <person name="McCormick R.F."/>
            <person name="Truong S.K."/>
            <person name="Sreedasyam A."/>
            <person name="Jenkins J."/>
            <person name="Shu S."/>
            <person name="Sims D."/>
            <person name="Kennedy M."/>
            <person name="Amirebrahimi M."/>
            <person name="Weers B.D."/>
            <person name="McKinley B."/>
            <person name="Mattison A."/>
            <person name="Morishige D.T."/>
            <person name="Grimwood J."/>
            <person name="Schmutz J."/>
            <person name="Mullet J.E."/>
        </authorList>
    </citation>
    <scope>NUCLEOTIDE SEQUENCE [LARGE SCALE GENOMIC DNA]</scope>
    <source>
        <strain evidence="3">cv. BTx623</strain>
    </source>
</reference>
<feature type="compositionally biased region" description="Polar residues" evidence="1">
    <location>
        <begin position="19"/>
        <end position="30"/>
    </location>
</feature>
<proteinExistence type="predicted"/>
<evidence type="ECO:0000313" key="3">
    <source>
        <dbReference type="Proteomes" id="UP000000768"/>
    </source>
</evidence>
<sequence length="103" mass="11418">MDEQTFNKEERAFPPPFSLRNNNMPESSGYKNARCLAHHSPPKANEAKKVEMEYGYSCNGSGGNKEKRPPLKRGQLKVQIAKTLLGSLVVPAGAANRERSFGR</sequence>
<dbReference type="Gramene" id="OQU87809">
    <property type="protein sequence ID" value="OQU87809"/>
    <property type="gene ID" value="SORBI_3003G346901"/>
</dbReference>
<gene>
    <name evidence="2" type="ORF">SORBI_3003G346901</name>
</gene>
<reference evidence="2 3" key="1">
    <citation type="journal article" date="2009" name="Nature">
        <title>The Sorghum bicolor genome and the diversification of grasses.</title>
        <authorList>
            <person name="Paterson A.H."/>
            <person name="Bowers J.E."/>
            <person name="Bruggmann R."/>
            <person name="Dubchak I."/>
            <person name="Grimwood J."/>
            <person name="Gundlach H."/>
            <person name="Haberer G."/>
            <person name="Hellsten U."/>
            <person name="Mitros T."/>
            <person name="Poliakov A."/>
            <person name="Schmutz J."/>
            <person name="Spannagl M."/>
            <person name="Tang H."/>
            <person name="Wang X."/>
            <person name="Wicker T."/>
            <person name="Bharti A.K."/>
            <person name="Chapman J."/>
            <person name="Feltus F.A."/>
            <person name="Gowik U."/>
            <person name="Grigoriev I.V."/>
            <person name="Lyons E."/>
            <person name="Maher C.A."/>
            <person name="Martis M."/>
            <person name="Narechania A."/>
            <person name="Otillar R.P."/>
            <person name="Penning B.W."/>
            <person name="Salamov A.A."/>
            <person name="Wang Y."/>
            <person name="Zhang L."/>
            <person name="Carpita N.C."/>
            <person name="Freeling M."/>
            <person name="Gingle A.R."/>
            <person name="Hash C.T."/>
            <person name="Keller B."/>
            <person name="Klein P."/>
            <person name="Kresovich S."/>
            <person name="McCann M.C."/>
            <person name="Ming R."/>
            <person name="Peterson D.G."/>
            <person name="Mehboob-ur-Rahman"/>
            <person name="Ware D."/>
            <person name="Westhoff P."/>
            <person name="Mayer K.F."/>
            <person name="Messing J."/>
            <person name="Rokhsar D.S."/>
        </authorList>
    </citation>
    <scope>NUCLEOTIDE SEQUENCE [LARGE SCALE GENOMIC DNA]</scope>
    <source>
        <strain evidence="3">cv. BTx623</strain>
    </source>
</reference>
<keyword evidence="3" id="KW-1185">Reference proteome</keyword>
<protein>
    <submittedName>
        <fullName evidence="2">Uncharacterized protein</fullName>
    </submittedName>
</protein>
<dbReference type="EMBL" id="CM000762">
    <property type="protein sequence ID" value="OQU87809.1"/>
    <property type="molecule type" value="Genomic_DNA"/>
</dbReference>
<feature type="region of interest" description="Disordered" evidence="1">
    <location>
        <begin position="1"/>
        <end position="48"/>
    </location>
</feature>